<accession>A0ACC3NCS7</accession>
<name>A0ACC3NCS7_9PEZI</name>
<proteinExistence type="predicted"/>
<dbReference type="Proteomes" id="UP001281147">
    <property type="component" value="Unassembled WGS sequence"/>
</dbReference>
<keyword evidence="2" id="KW-1185">Reference proteome</keyword>
<evidence type="ECO:0000313" key="1">
    <source>
        <dbReference type="EMBL" id="KAK3714462.1"/>
    </source>
</evidence>
<gene>
    <name evidence="1" type="ORF">LTR37_007768</name>
</gene>
<organism evidence="1 2">
    <name type="scientific">Vermiconidia calcicola</name>
    <dbReference type="NCBI Taxonomy" id="1690605"/>
    <lineage>
        <taxon>Eukaryota</taxon>
        <taxon>Fungi</taxon>
        <taxon>Dikarya</taxon>
        <taxon>Ascomycota</taxon>
        <taxon>Pezizomycotina</taxon>
        <taxon>Dothideomycetes</taxon>
        <taxon>Dothideomycetidae</taxon>
        <taxon>Mycosphaerellales</taxon>
        <taxon>Extremaceae</taxon>
        <taxon>Vermiconidia</taxon>
    </lineage>
</organism>
<evidence type="ECO:0000313" key="2">
    <source>
        <dbReference type="Proteomes" id="UP001281147"/>
    </source>
</evidence>
<dbReference type="EMBL" id="JAUTXU010000055">
    <property type="protein sequence ID" value="KAK3714462.1"/>
    <property type="molecule type" value="Genomic_DNA"/>
</dbReference>
<protein>
    <submittedName>
        <fullName evidence="1">Uncharacterized protein</fullName>
    </submittedName>
</protein>
<sequence length="512" mass="55357">MALPSATISFPSTSLQTCHDHLKPSHRVIALLGAGLSAPSGLSTFRGVGSDGLWQNHDPAQLATRQAFANDPDLLWNFYQARRRQALDAKPNKAHVAIAKLAESLGKGRCTVLTMNIDGLSQRAGHSKDQRLHGSLFDLKCFNRDCDYIEKDNFDPNIIQSPATALPRCPKCSSLLRPNIVWFGENLPSVTVAEADSFIEQAEQIDLMLVIGTTAQVWPASGYVDSAIDKGARVAMVNIDRGDLVPGGGELGLTHKVWFFVGDAARIVPEMLKPVVGDAIIIMVEVKKYHLPPTSLIPNSPQPLLHYPGLLSNKETLNAAKVHDLYTANGWETKWIFRYGPTQDSHYHSQAHECMTVLSGTARIRFGVADTSSDLEESTHGDGKEPGGVEIDAKAGDVFVIPAGTAHKTFDTTKGSEFALLTPGGGHQIVPRKEGQSVRDTLANIELNGFTMMGAYPMGGGDWDFAVGGENKGEYEKVWGVPKPGKDPILGSAEEGLVGMWTSTPTSRQSKL</sequence>
<reference evidence="1" key="1">
    <citation type="submission" date="2023-07" db="EMBL/GenBank/DDBJ databases">
        <title>Black Yeasts Isolated from many extreme environments.</title>
        <authorList>
            <person name="Coleine C."/>
            <person name="Stajich J.E."/>
            <person name="Selbmann L."/>
        </authorList>
    </citation>
    <scope>NUCLEOTIDE SEQUENCE</scope>
    <source>
        <strain evidence="1">CCFEE 5714</strain>
    </source>
</reference>
<comment type="caution">
    <text evidence="1">The sequence shown here is derived from an EMBL/GenBank/DDBJ whole genome shotgun (WGS) entry which is preliminary data.</text>
</comment>